<reference evidence="1 2" key="1">
    <citation type="journal article" date="2020" name="Cell">
        <title>Large-Scale Comparative Analyses of Tick Genomes Elucidate Their Genetic Diversity and Vector Capacities.</title>
        <authorList>
            <consortium name="Tick Genome and Microbiome Consortium (TIGMIC)"/>
            <person name="Jia N."/>
            <person name="Wang J."/>
            <person name="Shi W."/>
            <person name="Du L."/>
            <person name="Sun Y."/>
            <person name="Zhan W."/>
            <person name="Jiang J.F."/>
            <person name="Wang Q."/>
            <person name="Zhang B."/>
            <person name="Ji P."/>
            <person name="Bell-Sakyi L."/>
            <person name="Cui X.M."/>
            <person name="Yuan T.T."/>
            <person name="Jiang B.G."/>
            <person name="Yang W.F."/>
            <person name="Lam T.T."/>
            <person name="Chang Q.C."/>
            <person name="Ding S.J."/>
            <person name="Wang X.J."/>
            <person name="Zhu J.G."/>
            <person name="Ruan X.D."/>
            <person name="Zhao L."/>
            <person name="Wei J.T."/>
            <person name="Ye R.Z."/>
            <person name="Que T.C."/>
            <person name="Du C.H."/>
            <person name="Zhou Y.H."/>
            <person name="Cheng J.X."/>
            <person name="Dai P.F."/>
            <person name="Guo W.B."/>
            <person name="Han X.H."/>
            <person name="Huang E.J."/>
            <person name="Li L.F."/>
            <person name="Wei W."/>
            <person name="Gao Y.C."/>
            <person name="Liu J.Z."/>
            <person name="Shao H.Z."/>
            <person name="Wang X."/>
            <person name="Wang C.C."/>
            <person name="Yang T.C."/>
            <person name="Huo Q.B."/>
            <person name="Li W."/>
            <person name="Chen H.Y."/>
            <person name="Chen S.E."/>
            <person name="Zhou L.G."/>
            <person name="Ni X.B."/>
            <person name="Tian J.H."/>
            <person name="Sheng Y."/>
            <person name="Liu T."/>
            <person name="Pan Y.S."/>
            <person name="Xia L.Y."/>
            <person name="Li J."/>
            <person name="Zhao F."/>
            <person name="Cao W.C."/>
        </authorList>
    </citation>
    <scope>NUCLEOTIDE SEQUENCE [LARGE SCALE GENOMIC DNA]</scope>
    <source>
        <strain evidence="1">Iper-2018</strain>
    </source>
</reference>
<proteinExistence type="predicted"/>
<dbReference type="Proteomes" id="UP000805193">
    <property type="component" value="Unassembled WGS sequence"/>
</dbReference>
<evidence type="ECO:0000313" key="2">
    <source>
        <dbReference type="Proteomes" id="UP000805193"/>
    </source>
</evidence>
<evidence type="ECO:0000313" key="1">
    <source>
        <dbReference type="EMBL" id="KAG0434244.1"/>
    </source>
</evidence>
<accession>A0AC60QIP1</accession>
<sequence length="413" mass="46625">MQPIKLFDPLLDNMMNIAQVEQWRKIRPSASPAFSTGKLRKMNALIEDCAKVTAEHLKKAAKNNEDVDIKQFYGHYSLDVIARCAFGTRLDSHTDVTNEFVTRARKAFSGVITLPMILFALFPAIFNWLKIKPFNSDTFVYFKNVCQNIIKNRQQESNRQEDFLQLMMDAQQTGIATAATENVQETDTQLFNLDSEVKPDTLTEDEAMAQCVLFFLAGQDTTSSVIAHAMYMLALNPEIQAKLREEADECFATHGKEPPLDVISKLPYIHGVVSEALRMFPPAPRIERSAIEDYVLGDTKIKIPKGCVIAVPVFAMHYDPEYFPDPHAFVPERFSTENVASIRPYTYLPFGAGPRNCIGMRFALQAVKLCILHSVHSVEFVRTEKTKVPLEFCKGFGILNAKDVTVGIRERSQ</sequence>
<gene>
    <name evidence="1" type="ORF">HPB47_019242</name>
</gene>
<organism evidence="1 2">
    <name type="scientific">Ixodes persulcatus</name>
    <name type="common">Taiga tick</name>
    <dbReference type="NCBI Taxonomy" id="34615"/>
    <lineage>
        <taxon>Eukaryota</taxon>
        <taxon>Metazoa</taxon>
        <taxon>Ecdysozoa</taxon>
        <taxon>Arthropoda</taxon>
        <taxon>Chelicerata</taxon>
        <taxon>Arachnida</taxon>
        <taxon>Acari</taxon>
        <taxon>Parasitiformes</taxon>
        <taxon>Ixodida</taxon>
        <taxon>Ixodoidea</taxon>
        <taxon>Ixodidae</taxon>
        <taxon>Ixodinae</taxon>
        <taxon>Ixodes</taxon>
    </lineage>
</organism>
<protein>
    <submittedName>
        <fullName evidence="1">Uncharacterized protein</fullName>
    </submittedName>
</protein>
<dbReference type="EMBL" id="JABSTQ010008640">
    <property type="protein sequence ID" value="KAG0434244.1"/>
    <property type="molecule type" value="Genomic_DNA"/>
</dbReference>
<name>A0AC60QIP1_IXOPE</name>
<comment type="caution">
    <text evidence="1">The sequence shown here is derived from an EMBL/GenBank/DDBJ whole genome shotgun (WGS) entry which is preliminary data.</text>
</comment>
<keyword evidence="2" id="KW-1185">Reference proteome</keyword>